<name>M5XNZ4_PRUPE</name>
<reference evidence="1 2" key="1">
    <citation type="journal article" date="2013" name="Nat. Genet.">
        <title>The high-quality draft genome of peach (Prunus persica) identifies unique patterns of genetic diversity, domestication and genome evolution.</title>
        <authorList>
            <consortium name="International Peach Genome Initiative"/>
            <person name="Verde I."/>
            <person name="Abbott A.G."/>
            <person name="Scalabrin S."/>
            <person name="Jung S."/>
            <person name="Shu S."/>
            <person name="Marroni F."/>
            <person name="Zhebentyayeva T."/>
            <person name="Dettori M.T."/>
            <person name="Grimwood J."/>
            <person name="Cattonaro F."/>
            <person name="Zuccolo A."/>
            <person name="Rossini L."/>
            <person name="Jenkins J."/>
            <person name="Vendramin E."/>
            <person name="Meisel L.A."/>
            <person name="Decroocq V."/>
            <person name="Sosinski B."/>
            <person name="Prochnik S."/>
            <person name="Mitros T."/>
            <person name="Policriti A."/>
            <person name="Cipriani G."/>
            <person name="Dondini L."/>
            <person name="Ficklin S."/>
            <person name="Goodstein D.M."/>
            <person name="Xuan P."/>
            <person name="Del Fabbro C."/>
            <person name="Aramini V."/>
            <person name="Copetti D."/>
            <person name="Gonzalez S."/>
            <person name="Horner D.S."/>
            <person name="Falchi R."/>
            <person name="Lucas S."/>
            <person name="Mica E."/>
            <person name="Maldonado J."/>
            <person name="Lazzari B."/>
            <person name="Bielenberg D."/>
            <person name="Pirona R."/>
            <person name="Miculan M."/>
            <person name="Barakat A."/>
            <person name="Testolin R."/>
            <person name="Stella A."/>
            <person name="Tartarini S."/>
            <person name="Tonutti P."/>
            <person name="Arus P."/>
            <person name="Orellana A."/>
            <person name="Wells C."/>
            <person name="Main D."/>
            <person name="Vizzotto G."/>
            <person name="Silva H."/>
            <person name="Salamini F."/>
            <person name="Schmutz J."/>
            <person name="Morgante M."/>
            <person name="Rokhsar D.S."/>
        </authorList>
    </citation>
    <scope>NUCLEOTIDE SEQUENCE [LARGE SCALE GENOMIC DNA]</scope>
    <source>
        <strain evidence="2">cv. Nemared</strain>
    </source>
</reference>
<accession>M5XNZ4</accession>
<keyword evidence="2" id="KW-1185">Reference proteome</keyword>
<evidence type="ECO:0000313" key="2">
    <source>
        <dbReference type="Proteomes" id="UP000006882"/>
    </source>
</evidence>
<evidence type="ECO:0000313" key="1">
    <source>
        <dbReference type="EMBL" id="ONI36246.1"/>
    </source>
</evidence>
<dbReference type="EMBL" id="CM007651">
    <property type="protein sequence ID" value="ONI36246.1"/>
    <property type="molecule type" value="Genomic_DNA"/>
</dbReference>
<dbReference type="Proteomes" id="UP000006882">
    <property type="component" value="Chromosome G1"/>
</dbReference>
<dbReference type="Gramene" id="ONI36246">
    <property type="protein sequence ID" value="ONI36246"/>
    <property type="gene ID" value="PRUPE_1G577600"/>
</dbReference>
<proteinExistence type="predicted"/>
<dbReference type="HOGENOM" id="CLU_2324684_0_0_1"/>
<organism evidence="1 2">
    <name type="scientific">Prunus persica</name>
    <name type="common">Peach</name>
    <name type="synonym">Amygdalus persica</name>
    <dbReference type="NCBI Taxonomy" id="3760"/>
    <lineage>
        <taxon>Eukaryota</taxon>
        <taxon>Viridiplantae</taxon>
        <taxon>Streptophyta</taxon>
        <taxon>Embryophyta</taxon>
        <taxon>Tracheophyta</taxon>
        <taxon>Spermatophyta</taxon>
        <taxon>Magnoliopsida</taxon>
        <taxon>eudicotyledons</taxon>
        <taxon>Gunneridae</taxon>
        <taxon>Pentapetalae</taxon>
        <taxon>rosids</taxon>
        <taxon>fabids</taxon>
        <taxon>Rosales</taxon>
        <taxon>Rosaceae</taxon>
        <taxon>Amygdaloideae</taxon>
        <taxon>Amygdaleae</taxon>
        <taxon>Prunus</taxon>
    </lineage>
</organism>
<gene>
    <name evidence="1" type="ORF">PRUPE_1G577600</name>
</gene>
<sequence>MNLGVLVKWLNKILNSPATRSWNTLYRSLSVHKKNLMIKGPKKYATLLSSQLHLGMGLNWLSRAPTAPCPVILPDQDSNIDSKWVQVQSPRNQEVQIGP</sequence>
<dbReference type="AlphaFoldDB" id="M5XNZ4"/>
<protein>
    <submittedName>
        <fullName evidence="1">Uncharacterized protein</fullName>
    </submittedName>
</protein>